<dbReference type="Proteomes" id="UP000664203">
    <property type="component" value="Unassembled WGS sequence"/>
</dbReference>
<dbReference type="AlphaFoldDB" id="A0A8H3EV18"/>
<evidence type="ECO:0000313" key="4">
    <source>
        <dbReference type="EMBL" id="CAF9914021.1"/>
    </source>
</evidence>
<dbReference type="InterPro" id="IPR049192">
    <property type="entry name" value="DUF4246_C"/>
</dbReference>
<dbReference type="PANTHER" id="PTHR33119">
    <property type="entry name" value="IFI3P"/>
    <property type="match status" value="1"/>
</dbReference>
<feature type="domain" description="DUF4246" evidence="3">
    <location>
        <begin position="11"/>
        <end position="89"/>
    </location>
</feature>
<evidence type="ECO:0000256" key="1">
    <source>
        <dbReference type="SAM" id="Coils"/>
    </source>
</evidence>
<evidence type="ECO:0000259" key="2">
    <source>
        <dbReference type="Pfam" id="PF14033"/>
    </source>
</evidence>
<reference evidence="4" key="1">
    <citation type="submission" date="2021-03" db="EMBL/GenBank/DDBJ databases">
        <authorList>
            <person name="Tagirdzhanova G."/>
        </authorList>
    </citation>
    <scope>NUCLEOTIDE SEQUENCE</scope>
</reference>
<proteinExistence type="predicted"/>
<dbReference type="Pfam" id="PF21666">
    <property type="entry name" value="DUF4246_N"/>
    <property type="match status" value="1"/>
</dbReference>
<name>A0A8H3EV18_9LECA</name>
<evidence type="ECO:0000259" key="3">
    <source>
        <dbReference type="Pfam" id="PF21666"/>
    </source>
</evidence>
<dbReference type="Pfam" id="PF14033">
    <property type="entry name" value="DUF4246"/>
    <property type="match status" value="1"/>
</dbReference>
<comment type="caution">
    <text evidence="4">The sequence shown here is derived from an EMBL/GenBank/DDBJ whole genome shotgun (WGS) entry which is preliminary data.</text>
</comment>
<feature type="domain" description="DUF4246" evidence="2">
    <location>
        <begin position="101"/>
        <end position="507"/>
    </location>
</feature>
<accession>A0A8H3EV18</accession>
<dbReference type="InterPro" id="IPR049207">
    <property type="entry name" value="DUF4246_N"/>
</dbReference>
<dbReference type="OrthoDB" id="415532at2759"/>
<gene>
    <name evidence="4" type="ORF">ALECFALPRED_009209</name>
</gene>
<protein>
    <submittedName>
        <fullName evidence="4">Uncharacterized protein</fullName>
    </submittedName>
</protein>
<dbReference type="InterPro" id="IPR025340">
    <property type="entry name" value="DUF4246"/>
</dbReference>
<keyword evidence="1" id="KW-0175">Coiled coil</keyword>
<evidence type="ECO:0000313" key="5">
    <source>
        <dbReference type="Proteomes" id="UP000664203"/>
    </source>
</evidence>
<dbReference type="PANTHER" id="PTHR33119:SF1">
    <property type="entry name" value="FE2OG DIOXYGENASE DOMAIN-CONTAINING PROTEIN"/>
    <property type="match status" value="1"/>
</dbReference>
<keyword evidence="5" id="KW-1185">Reference proteome</keyword>
<feature type="coiled-coil region" evidence="1">
    <location>
        <begin position="537"/>
        <end position="564"/>
    </location>
</feature>
<sequence length="575" mass="66976">MATRKQIGFTVPGFGLPLRWPDMRSVPYQPFFQPDENTLLLSGLDASEGPNDCYTVRERTMLALMNELTDAPEWQRTIFDPVFTFKWKSAKIMSGRDITKSMADWCVEEVKYYVYEYVQSKVVPAIDGGVIKSDMVIPKSLQDEFLKATASLRRASRQISRADEVSDVVSPFLYPFNWEHTRTLHFETPLKLSDCIRRSGEGQLARQPAESDCPVEERSKYRNDMAFSRRFQYLPFEVAFGDRGEGGARITSYINNVHPIKHRAFYNTLESFIDKTIPIFNRTIMALKAPSYENVRLHVADLGREPMIKKDVDEFRPPEQRAISDFVDAQGRYRDWLFVDLKKEFWNIGLQFVLHIQEINLTPSRPSFKGEEWHVQGQRNERICATATYVYSSKNTTPASLSFRRRVHVEEASLAKGYIQEPPFAPEIYGAESGDPVIQHMGDIELREGRVVTYPNIFQTRLLPFELKDPSKPGHVKLLTIHLIDPNRRMMSTAMVPPQQKDWWADEIRRHNARIYRLPTEVWKKIVDMVEGYPICMDDAENTRREFMEERAEVQKKHTKAMEEYLEWDLGWDDE</sequence>
<organism evidence="4 5">
    <name type="scientific">Alectoria fallacina</name>
    <dbReference type="NCBI Taxonomy" id="1903189"/>
    <lineage>
        <taxon>Eukaryota</taxon>
        <taxon>Fungi</taxon>
        <taxon>Dikarya</taxon>
        <taxon>Ascomycota</taxon>
        <taxon>Pezizomycotina</taxon>
        <taxon>Lecanoromycetes</taxon>
        <taxon>OSLEUM clade</taxon>
        <taxon>Lecanoromycetidae</taxon>
        <taxon>Lecanorales</taxon>
        <taxon>Lecanorineae</taxon>
        <taxon>Parmeliaceae</taxon>
        <taxon>Alectoria</taxon>
    </lineage>
</organism>
<dbReference type="EMBL" id="CAJPDR010000067">
    <property type="protein sequence ID" value="CAF9914021.1"/>
    <property type="molecule type" value="Genomic_DNA"/>
</dbReference>